<protein>
    <submittedName>
        <fullName evidence="1">Uncharacterized protein</fullName>
    </submittedName>
</protein>
<reference evidence="1 2" key="1">
    <citation type="submission" date="2024-09" db="EMBL/GenBank/DDBJ databases">
        <authorList>
            <person name="Sun Q."/>
            <person name="Mori K."/>
        </authorList>
    </citation>
    <scope>NUCLEOTIDE SEQUENCE [LARGE SCALE GENOMIC DNA]</scope>
    <source>
        <strain evidence="1 2">CECT 8286</strain>
    </source>
</reference>
<evidence type="ECO:0000313" key="1">
    <source>
        <dbReference type="EMBL" id="MFB9052267.1"/>
    </source>
</evidence>
<proteinExistence type="predicted"/>
<accession>A0ABV5EYK8</accession>
<comment type="caution">
    <text evidence="1">The sequence shown here is derived from an EMBL/GenBank/DDBJ whole genome shotgun (WGS) entry which is preliminary data.</text>
</comment>
<gene>
    <name evidence="1" type="ORF">ACFFVB_04175</name>
</gene>
<dbReference type="Proteomes" id="UP001589605">
    <property type="component" value="Unassembled WGS sequence"/>
</dbReference>
<dbReference type="EMBL" id="JBHMEZ010000003">
    <property type="protein sequence ID" value="MFB9052267.1"/>
    <property type="molecule type" value="Genomic_DNA"/>
</dbReference>
<keyword evidence="2" id="KW-1185">Reference proteome</keyword>
<sequence length="60" mass="6813">MGNPFKKVINNEKLPDLIKKKVLDDINVIKLALDVADLIVIKFPDTIGDILKNKNQNKKQ</sequence>
<organism evidence="1 2">
    <name type="scientific">Formosa undariae</name>
    <dbReference type="NCBI Taxonomy" id="1325436"/>
    <lineage>
        <taxon>Bacteria</taxon>
        <taxon>Pseudomonadati</taxon>
        <taxon>Bacteroidota</taxon>
        <taxon>Flavobacteriia</taxon>
        <taxon>Flavobacteriales</taxon>
        <taxon>Flavobacteriaceae</taxon>
        <taxon>Formosa</taxon>
    </lineage>
</organism>
<dbReference type="RefSeq" id="WP_382381456.1">
    <property type="nucleotide sequence ID" value="NZ_JBHMEZ010000003.1"/>
</dbReference>
<evidence type="ECO:0000313" key="2">
    <source>
        <dbReference type="Proteomes" id="UP001589605"/>
    </source>
</evidence>
<name>A0ABV5EYK8_9FLAO</name>